<accession>A0A7W9FKX2</accession>
<dbReference type="AlphaFoldDB" id="A0A7W9FKX2"/>
<dbReference type="GO" id="GO:0055085">
    <property type="term" value="P:transmembrane transport"/>
    <property type="evidence" value="ECO:0007669"/>
    <property type="project" value="InterPro"/>
</dbReference>
<dbReference type="InterPro" id="IPR007251">
    <property type="entry name" value="Iron_permease_Fet4"/>
</dbReference>
<keyword evidence="4" id="KW-1185">Reference proteome</keyword>
<dbReference type="EMBL" id="JACHOO010000002">
    <property type="protein sequence ID" value="MBB5751783.1"/>
    <property type="molecule type" value="Genomic_DNA"/>
</dbReference>
<protein>
    <submittedName>
        <fullName evidence="3">Low affinity Fe/Cu permease</fullName>
    </submittedName>
</protein>
<feature type="transmembrane region" description="Helical" evidence="2">
    <location>
        <begin position="48"/>
        <end position="67"/>
    </location>
</feature>
<dbReference type="Pfam" id="PF04120">
    <property type="entry name" value="Iron_permease"/>
    <property type="match status" value="1"/>
</dbReference>
<keyword evidence="2" id="KW-0812">Transmembrane</keyword>
<evidence type="ECO:0000313" key="3">
    <source>
        <dbReference type="EMBL" id="MBB5751783.1"/>
    </source>
</evidence>
<comment type="caution">
    <text evidence="3">The sequence shown here is derived from an EMBL/GenBank/DDBJ whole genome shotgun (WGS) entry which is preliminary data.</text>
</comment>
<reference evidence="3 4" key="1">
    <citation type="submission" date="2020-08" db="EMBL/GenBank/DDBJ databases">
        <title>Genomic Encyclopedia of Type Strains, Phase IV (KMG-IV): sequencing the most valuable type-strain genomes for metagenomic binning, comparative biology and taxonomic classification.</title>
        <authorList>
            <person name="Goeker M."/>
        </authorList>
    </citation>
    <scope>NUCLEOTIDE SEQUENCE [LARGE SCALE GENOMIC DNA]</scope>
    <source>
        <strain evidence="3 4">DSM 16268</strain>
    </source>
</reference>
<evidence type="ECO:0000256" key="2">
    <source>
        <dbReference type="SAM" id="Phobius"/>
    </source>
</evidence>
<dbReference type="RefSeq" id="WP_183852876.1">
    <property type="nucleotide sequence ID" value="NZ_JACHOO010000002.1"/>
</dbReference>
<keyword evidence="1" id="KW-0175">Coiled coil</keyword>
<name>A0A7W9FKX2_9HYPH</name>
<keyword evidence="2" id="KW-1133">Transmembrane helix</keyword>
<proteinExistence type="predicted"/>
<organism evidence="3 4">
    <name type="scientific">Prosthecomicrobium pneumaticum</name>
    <dbReference type="NCBI Taxonomy" id="81895"/>
    <lineage>
        <taxon>Bacteria</taxon>
        <taxon>Pseudomonadati</taxon>
        <taxon>Pseudomonadota</taxon>
        <taxon>Alphaproteobacteria</taxon>
        <taxon>Hyphomicrobiales</taxon>
        <taxon>Kaistiaceae</taxon>
        <taxon>Prosthecomicrobium</taxon>
    </lineage>
</organism>
<sequence length="155" mass="17099">MGKIEDFFSDFATRVATFAGRPYTFVLSVAGIAVWAMLGPAFGFSEGWQLVVNTVTTIVTFLMVFLIQCSQNRDGAALQAKLDELIRVSGAQNRFIGIDHLSQREVDRLRQICEARAHGRAMDLFGEDREELAEATAAAERAKRENVTVKAAEAI</sequence>
<keyword evidence="2" id="KW-0472">Membrane</keyword>
<dbReference type="Proteomes" id="UP000523821">
    <property type="component" value="Unassembled WGS sequence"/>
</dbReference>
<feature type="coiled-coil region" evidence="1">
    <location>
        <begin position="125"/>
        <end position="152"/>
    </location>
</feature>
<evidence type="ECO:0000313" key="4">
    <source>
        <dbReference type="Proteomes" id="UP000523821"/>
    </source>
</evidence>
<gene>
    <name evidence="3" type="ORF">GGQ63_000835</name>
</gene>
<feature type="transmembrane region" description="Helical" evidence="2">
    <location>
        <begin position="23"/>
        <end position="42"/>
    </location>
</feature>
<evidence type="ECO:0000256" key="1">
    <source>
        <dbReference type="SAM" id="Coils"/>
    </source>
</evidence>